<sequence length="133" mass="15305">MMEQTDKRKQDKLKFDRVINLARRLPQPAIHDLLRALILPIQADYLLAVGTEGQDARPDMNEREFFFTKIIWAMDYTHMKSLRLAAEDFPLALATAKILPWPWGESSYRSALADIGSAKGNPWVQDINHRVTL</sequence>
<accession>D9Z5Q1</accession>
<dbReference type="Pfam" id="PF20457">
    <property type="entry name" value="DUF6710"/>
    <property type="match status" value="1"/>
</dbReference>
<proteinExistence type="predicted"/>
<dbReference type="AlphaFoldDB" id="D9Z5Q1"/>
<geneLocation type="plasmid" evidence="1">
    <name>pEC_L46</name>
</geneLocation>
<gene>
    <name evidence="1" type="primary">fipA</name>
</gene>
<protein>
    <submittedName>
        <fullName evidence="1">FipA</fullName>
    </submittedName>
</protein>
<reference evidence="1" key="1">
    <citation type="journal article" date="2010" name="PLoS ONE">
        <title>Complete nucleotide sequence of CTX-M-15-plasmids from clinical Escherichia coli isolates: insertional events of transposons and insertion sequences.</title>
        <authorList>
            <person name="Smet A."/>
            <person name="Van Nieuwerburgh F."/>
            <person name="Vandekerckhove T.T."/>
            <person name="Martel A."/>
            <person name="Deforce D."/>
            <person name="Butaye P."/>
            <person name="Haesebrouck F."/>
        </authorList>
    </citation>
    <scope>NUCLEOTIDE SEQUENCE</scope>
    <source>
        <strain evidence="1">L46</strain>
        <plasmid evidence="1">pEC_L46</plasmid>
    </source>
</reference>
<dbReference type="EMBL" id="GU371929">
    <property type="protein sequence ID" value="ADL14201.1"/>
    <property type="molecule type" value="Genomic_DNA"/>
</dbReference>
<keyword evidence="1" id="KW-0614">Plasmid</keyword>
<dbReference type="InterPro" id="IPR046556">
    <property type="entry name" value="DUF6710"/>
</dbReference>
<organism evidence="1">
    <name type="scientific">Escherichia coli</name>
    <dbReference type="NCBI Taxonomy" id="562"/>
    <lineage>
        <taxon>Bacteria</taxon>
        <taxon>Pseudomonadati</taxon>
        <taxon>Pseudomonadota</taxon>
        <taxon>Gammaproteobacteria</taxon>
        <taxon>Enterobacterales</taxon>
        <taxon>Enterobacteriaceae</taxon>
        <taxon>Escherichia</taxon>
    </lineage>
</organism>
<evidence type="ECO:0000313" key="1">
    <source>
        <dbReference type="EMBL" id="ADL14201.1"/>
    </source>
</evidence>
<name>D9Z5Q1_ECOLX</name>